<feature type="region of interest" description="Disordered" evidence="2">
    <location>
        <begin position="281"/>
        <end position="306"/>
    </location>
</feature>
<feature type="region of interest" description="Disordered" evidence="2">
    <location>
        <begin position="147"/>
        <end position="175"/>
    </location>
</feature>
<dbReference type="EMBL" id="KV418594">
    <property type="protein sequence ID" value="KZP02410.1"/>
    <property type="molecule type" value="Genomic_DNA"/>
</dbReference>
<accession>A0A167SZN7</accession>
<evidence type="ECO:0000313" key="5">
    <source>
        <dbReference type="Proteomes" id="UP000076532"/>
    </source>
</evidence>
<dbReference type="GO" id="GO:0008270">
    <property type="term" value="F:zinc ion binding"/>
    <property type="evidence" value="ECO:0007669"/>
    <property type="project" value="UniProtKB-KW"/>
</dbReference>
<keyword evidence="1" id="KW-0479">Metal-binding</keyword>
<sequence length="306" mass="34492">MSWVCEGCRRTFADRPALTNHENSCQSSNKRLNEDLDRARDLFRSRKRQRGEALRLYRPNANSMLGNKNEGMSGVAETEAPQAEDTGLEVNPVITPPHYEEAEAEAASLPQLQAVEPEASADSRPSRRQIQLPIRFRDMVPTALAELPPIISPPTPPSSESITTGSTSHSIATSIDSPRNEFGLFRRYRSDKLPTHDPEEHVDLLSLMDSQKEPQALTTHQYGPFNNQSSFQLGEWFINDGAQKSQRSFHKLIDIVGSASFSPADVRNTKWDRIYRLLGQNEETTTNSVQPEEEEGREWMKDDAGW</sequence>
<name>A0A167SZN7_9AGAM</name>
<protein>
    <recommendedName>
        <fullName evidence="3">C2H2-type domain-containing protein</fullName>
    </recommendedName>
</protein>
<reference evidence="4 5" key="1">
    <citation type="journal article" date="2016" name="Mol. Biol. Evol.">
        <title>Comparative Genomics of Early-Diverging Mushroom-Forming Fungi Provides Insights into the Origins of Lignocellulose Decay Capabilities.</title>
        <authorList>
            <person name="Nagy L.G."/>
            <person name="Riley R."/>
            <person name="Tritt A."/>
            <person name="Adam C."/>
            <person name="Daum C."/>
            <person name="Floudas D."/>
            <person name="Sun H."/>
            <person name="Yadav J.S."/>
            <person name="Pangilinan J."/>
            <person name="Larsson K.H."/>
            <person name="Matsuura K."/>
            <person name="Barry K."/>
            <person name="Labutti K."/>
            <person name="Kuo R."/>
            <person name="Ohm R.A."/>
            <person name="Bhattacharya S.S."/>
            <person name="Shirouzu T."/>
            <person name="Yoshinaga Y."/>
            <person name="Martin F.M."/>
            <person name="Grigoriev I.V."/>
            <person name="Hibbett D.S."/>
        </authorList>
    </citation>
    <scope>NUCLEOTIDE SEQUENCE [LARGE SCALE GENOMIC DNA]</scope>
    <source>
        <strain evidence="4 5">CBS 109695</strain>
    </source>
</reference>
<dbReference type="STRING" id="436010.A0A167SZN7"/>
<evidence type="ECO:0000313" key="4">
    <source>
        <dbReference type="EMBL" id="KZP02410.1"/>
    </source>
</evidence>
<feature type="non-terminal residue" evidence="4">
    <location>
        <position position="306"/>
    </location>
</feature>
<dbReference type="PROSITE" id="PS50157">
    <property type="entry name" value="ZINC_FINGER_C2H2_2"/>
    <property type="match status" value="1"/>
</dbReference>
<organism evidence="4 5">
    <name type="scientific">Athelia psychrophila</name>
    <dbReference type="NCBI Taxonomy" id="1759441"/>
    <lineage>
        <taxon>Eukaryota</taxon>
        <taxon>Fungi</taxon>
        <taxon>Dikarya</taxon>
        <taxon>Basidiomycota</taxon>
        <taxon>Agaricomycotina</taxon>
        <taxon>Agaricomycetes</taxon>
        <taxon>Agaricomycetidae</taxon>
        <taxon>Atheliales</taxon>
        <taxon>Atheliaceae</taxon>
        <taxon>Athelia</taxon>
    </lineage>
</organism>
<feature type="domain" description="C2H2-type" evidence="3">
    <location>
        <begin position="3"/>
        <end position="31"/>
    </location>
</feature>
<keyword evidence="1" id="KW-0863">Zinc-finger</keyword>
<keyword evidence="5" id="KW-1185">Reference proteome</keyword>
<dbReference type="Proteomes" id="UP000076532">
    <property type="component" value="Unassembled WGS sequence"/>
</dbReference>
<feature type="compositionally biased region" description="Low complexity" evidence="2">
    <location>
        <begin position="158"/>
        <end position="175"/>
    </location>
</feature>
<keyword evidence="1" id="KW-0862">Zinc</keyword>
<feature type="compositionally biased region" description="Basic and acidic residues" evidence="2">
    <location>
        <begin position="297"/>
        <end position="306"/>
    </location>
</feature>
<dbReference type="InterPro" id="IPR013087">
    <property type="entry name" value="Znf_C2H2_type"/>
</dbReference>
<dbReference type="AlphaFoldDB" id="A0A167SZN7"/>
<evidence type="ECO:0000259" key="3">
    <source>
        <dbReference type="PROSITE" id="PS50157"/>
    </source>
</evidence>
<gene>
    <name evidence="4" type="ORF">FIBSPDRAFT_970022</name>
</gene>
<dbReference type="OrthoDB" id="2691312at2759"/>
<feature type="compositionally biased region" description="Polar residues" evidence="2">
    <location>
        <begin position="281"/>
        <end position="290"/>
    </location>
</feature>
<proteinExistence type="predicted"/>
<evidence type="ECO:0000256" key="2">
    <source>
        <dbReference type="SAM" id="MobiDB-lite"/>
    </source>
</evidence>
<evidence type="ECO:0000256" key="1">
    <source>
        <dbReference type="PROSITE-ProRule" id="PRU00042"/>
    </source>
</evidence>